<evidence type="ECO:0000256" key="6">
    <source>
        <dbReference type="SAM" id="Phobius"/>
    </source>
</evidence>
<dbReference type="InterPro" id="IPR020846">
    <property type="entry name" value="MFS_dom"/>
</dbReference>
<feature type="transmembrane region" description="Helical" evidence="6">
    <location>
        <begin position="449"/>
        <end position="468"/>
    </location>
</feature>
<dbReference type="OrthoDB" id="2962993at2759"/>
<protein>
    <submittedName>
        <fullName evidence="8">BQ2448_7532 protein</fullName>
    </submittedName>
</protein>
<reference evidence="9" key="1">
    <citation type="submission" date="2016-09" db="EMBL/GenBank/DDBJ databases">
        <authorList>
            <person name="Jeantristanb JTB J.-T."/>
            <person name="Ricardo R."/>
        </authorList>
    </citation>
    <scope>NUCLEOTIDE SEQUENCE [LARGE SCALE GENOMIC DNA]</scope>
</reference>
<accession>A0A238FRA2</accession>
<dbReference type="EMBL" id="FMSP01000023">
    <property type="protein sequence ID" value="SCV74503.1"/>
    <property type="molecule type" value="Genomic_DNA"/>
</dbReference>
<feature type="transmembrane region" description="Helical" evidence="6">
    <location>
        <begin position="127"/>
        <end position="146"/>
    </location>
</feature>
<proteinExistence type="predicted"/>
<gene>
    <name evidence="8" type="ORF">BQ2448_7532</name>
</gene>
<organism evidence="8 9">
    <name type="scientific">Microbotryum intermedium</name>
    <dbReference type="NCBI Taxonomy" id="269621"/>
    <lineage>
        <taxon>Eukaryota</taxon>
        <taxon>Fungi</taxon>
        <taxon>Dikarya</taxon>
        <taxon>Basidiomycota</taxon>
        <taxon>Pucciniomycotina</taxon>
        <taxon>Microbotryomycetes</taxon>
        <taxon>Microbotryales</taxon>
        <taxon>Microbotryaceae</taxon>
        <taxon>Microbotryum</taxon>
    </lineage>
</organism>
<dbReference type="Proteomes" id="UP000198372">
    <property type="component" value="Unassembled WGS sequence"/>
</dbReference>
<sequence length="509" mass="56389">MTFHHASDDDRDSSVDSIKLHKVESVALDGHTATDIHGHSLVQLDKRAEIALRWKIDLRTLPIVSMLYLFCLIDRANIGNARLAGLEADLNMTGKYDFNMLLTSAYVAFVVFEIPASFFCKVIGPGIFIPCLSVVFGALCLAMAFVRNFSSAMALRFLLGIAETDVYPSIVYYLSRWYRKDELCFRLALFIVFAPLSGAFGGLFASGLLEVRPFGVIHSWRMIFFVEGLITIGLGIISFFLLPDRPETAKWLNPDEKALCAARSKSENVGAIAVVDSLKKEVFIAGMFNTTSVIITLMAFFVTIPILCLGFFLPTIVKTIFPNKGVIALQLRTVPPWIVGAVMALILPYLSWKTKRRALYIMIASPLTVIGYLMFVCSTSAHVRYAACFFITAGATPFLSLATTWTTINTTWDTARAGAIALFVFGANSGGLVATWSYLPQYAPRNLPGNILCLVSSTIVLFLTLGLWKYHLVENARRDEVHDDSILQGLSDKDVARLGQKHPGFRFRL</sequence>
<dbReference type="GO" id="GO:0016020">
    <property type="term" value="C:membrane"/>
    <property type="evidence" value="ECO:0007669"/>
    <property type="project" value="UniProtKB-SubCell"/>
</dbReference>
<feature type="transmembrane region" description="Helical" evidence="6">
    <location>
        <begin position="382"/>
        <end position="405"/>
    </location>
</feature>
<feature type="transmembrane region" description="Helical" evidence="6">
    <location>
        <begin position="334"/>
        <end position="352"/>
    </location>
</feature>
<evidence type="ECO:0000256" key="5">
    <source>
        <dbReference type="ARBA" id="ARBA00023136"/>
    </source>
</evidence>
<keyword evidence="9" id="KW-1185">Reference proteome</keyword>
<dbReference type="GO" id="GO:0022857">
    <property type="term" value="F:transmembrane transporter activity"/>
    <property type="evidence" value="ECO:0007669"/>
    <property type="project" value="InterPro"/>
</dbReference>
<feature type="transmembrane region" description="Helical" evidence="6">
    <location>
        <begin position="220"/>
        <end position="242"/>
    </location>
</feature>
<dbReference type="STRING" id="269621.A0A238FRA2"/>
<feature type="transmembrane region" description="Helical" evidence="6">
    <location>
        <begin position="417"/>
        <end position="437"/>
    </location>
</feature>
<dbReference type="PANTHER" id="PTHR43791">
    <property type="entry name" value="PERMEASE-RELATED"/>
    <property type="match status" value="1"/>
</dbReference>
<dbReference type="Gene3D" id="1.20.1250.20">
    <property type="entry name" value="MFS general substrate transporter like domains"/>
    <property type="match status" value="1"/>
</dbReference>
<name>A0A238FRA2_9BASI</name>
<evidence type="ECO:0000256" key="4">
    <source>
        <dbReference type="ARBA" id="ARBA00022989"/>
    </source>
</evidence>
<keyword evidence="2" id="KW-0813">Transport</keyword>
<dbReference type="InterPro" id="IPR011701">
    <property type="entry name" value="MFS"/>
</dbReference>
<feature type="transmembrane region" description="Helical" evidence="6">
    <location>
        <begin position="98"/>
        <end position="120"/>
    </location>
</feature>
<feature type="transmembrane region" description="Helical" evidence="6">
    <location>
        <begin position="187"/>
        <end position="208"/>
    </location>
</feature>
<evidence type="ECO:0000259" key="7">
    <source>
        <dbReference type="PROSITE" id="PS50850"/>
    </source>
</evidence>
<comment type="subcellular location">
    <subcellularLocation>
        <location evidence="1">Membrane</location>
        <topology evidence="1">Multi-pass membrane protein</topology>
    </subcellularLocation>
</comment>
<dbReference type="SUPFAM" id="SSF103473">
    <property type="entry name" value="MFS general substrate transporter"/>
    <property type="match status" value="1"/>
</dbReference>
<dbReference type="Pfam" id="PF07690">
    <property type="entry name" value="MFS_1"/>
    <property type="match status" value="1"/>
</dbReference>
<dbReference type="FunFam" id="1.20.1250.20:FF:000018">
    <property type="entry name" value="MFS transporter permease"/>
    <property type="match status" value="1"/>
</dbReference>
<keyword evidence="4 6" id="KW-1133">Transmembrane helix</keyword>
<evidence type="ECO:0000313" key="9">
    <source>
        <dbReference type="Proteomes" id="UP000198372"/>
    </source>
</evidence>
<keyword evidence="5 6" id="KW-0472">Membrane</keyword>
<feature type="transmembrane region" description="Helical" evidence="6">
    <location>
        <begin position="359"/>
        <end position="376"/>
    </location>
</feature>
<evidence type="ECO:0000256" key="3">
    <source>
        <dbReference type="ARBA" id="ARBA00022692"/>
    </source>
</evidence>
<evidence type="ECO:0000313" key="8">
    <source>
        <dbReference type="EMBL" id="SCV74503.1"/>
    </source>
</evidence>
<keyword evidence="3 6" id="KW-0812">Transmembrane</keyword>
<dbReference type="AlphaFoldDB" id="A0A238FRA2"/>
<dbReference type="InterPro" id="IPR036259">
    <property type="entry name" value="MFS_trans_sf"/>
</dbReference>
<feature type="domain" description="Major facilitator superfamily (MFS) profile" evidence="7">
    <location>
        <begin position="60"/>
        <end position="509"/>
    </location>
</feature>
<dbReference type="PROSITE" id="PS50850">
    <property type="entry name" value="MFS"/>
    <property type="match status" value="1"/>
</dbReference>
<dbReference type="PANTHER" id="PTHR43791:SF48">
    <property type="entry name" value="TRANSPORTER, PUTATIVE (AFU_ORTHOLOGUE AFUA_4G01000)-RELATED"/>
    <property type="match status" value="1"/>
</dbReference>
<evidence type="ECO:0000256" key="2">
    <source>
        <dbReference type="ARBA" id="ARBA00022448"/>
    </source>
</evidence>
<evidence type="ECO:0000256" key="1">
    <source>
        <dbReference type="ARBA" id="ARBA00004141"/>
    </source>
</evidence>
<feature type="transmembrane region" description="Helical" evidence="6">
    <location>
        <begin position="293"/>
        <end position="314"/>
    </location>
</feature>